<dbReference type="GO" id="GO:0016853">
    <property type="term" value="F:isomerase activity"/>
    <property type="evidence" value="ECO:0007669"/>
    <property type="project" value="UniProtKB-KW"/>
</dbReference>
<dbReference type="SUPFAM" id="SSF54427">
    <property type="entry name" value="NTF2-like"/>
    <property type="match status" value="1"/>
</dbReference>
<dbReference type="AlphaFoldDB" id="A0A7W6DLI7"/>
<keyword evidence="3" id="KW-1185">Reference proteome</keyword>
<comment type="caution">
    <text evidence="2">The sequence shown here is derived from an EMBL/GenBank/DDBJ whole genome shotgun (WGS) entry which is preliminary data.</text>
</comment>
<dbReference type="Proteomes" id="UP000552757">
    <property type="component" value="Unassembled WGS sequence"/>
</dbReference>
<proteinExistence type="predicted"/>
<evidence type="ECO:0000259" key="1">
    <source>
        <dbReference type="Pfam" id="PF12680"/>
    </source>
</evidence>
<organism evidence="2 3">
    <name type="scientific">Sphingobium fontiphilum</name>
    <dbReference type="NCBI Taxonomy" id="944425"/>
    <lineage>
        <taxon>Bacteria</taxon>
        <taxon>Pseudomonadati</taxon>
        <taxon>Pseudomonadota</taxon>
        <taxon>Alphaproteobacteria</taxon>
        <taxon>Sphingomonadales</taxon>
        <taxon>Sphingomonadaceae</taxon>
        <taxon>Sphingobium</taxon>
    </lineage>
</organism>
<dbReference type="EMBL" id="JACIEB010000005">
    <property type="protein sequence ID" value="MBB3982827.1"/>
    <property type="molecule type" value="Genomic_DNA"/>
</dbReference>
<protein>
    <submittedName>
        <fullName evidence="2">Ketosteroid isomerase-like protein</fullName>
    </submittedName>
</protein>
<evidence type="ECO:0000313" key="3">
    <source>
        <dbReference type="Proteomes" id="UP000552757"/>
    </source>
</evidence>
<name>A0A7W6DLI7_9SPHN</name>
<gene>
    <name evidence="2" type="ORF">GGR44_002493</name>
</gene>
<dbReference type="Pfam" id="PF12680">
    <property type="entry name" value="SnoaL_2"/>
    <property type="match status" value="1"/>
</dbReference>
<accession>A0A7W6DLI7</accession>
<feature type="domain" description="SnoaL-like" evidence="1">
    <location>
        <begin position="14"/>
        <end position="113"/>
    </location>
</feature>
<sequence>MTGGALENLMAVARAWEDACRSGDNARIVDLLTDDAAVWYNFQPDVHHSKAGYRAILDASDKTFTKRTYTDMRLNFHPGGFVEQATLSGDTPQGQVEIPFLLVATVEGGRISRLAEYFDSTILHQAGLAPA</sequence>
<reference evidence="2 3" key="1">
    <citation type="submission" date="2020-08" db="EMBL/GenBank/DDBJ databases">
        <title>Genomic Encyclopedia of Type Strains, Phase IV (KMG-IV): sequencing the most valuable type-strain genomes for metagenomic binning, comparative biology and taxonomic classification.</title>
        <authorList>
            <person name="Goeker M."/>
        </authorList>
    </citation>
    <scope>NUCLEOTIDE SEQUENCE [LARGE SCALE GENOMIC DNA]</scope>
    <source>
        <strain evidence="2 3">DSM 29348</strain>
    </source>
</reference>
<dbReference type="InterPro" id="IPR032710">
    <property type="entry name" value="NTF2-like_dom_sf"/>
</dbReference>
<evidence type="ECO:0000313" key="2">
    <source>
        <dbReference type="EMBL" id="MBB3982827.1"/>
    </source>
</evidence>
<dbReference type="InterPro" id="IPR037401">
    <property type="entry name" value="SnoaL-like"/>
</dbReference>
<dbReference type="RefSeq" id="WP_183955880.1">
    <property type="nucleotide sequence ID" value="NZ_JACIEB010000005.1"/>
</dbReference>
<keyword evidence="2" id="KW-0413">Isomerase</keyword>
<dbReference type="Gene3D" id="3.10.450.50">
    <property type="match status" value="1"/>
</dbReference>